<protein>
    <submittedName>
        <fullName evidence="6">Uncharacterized protein</fullName>
    </submittedName>
</protein>
<evidence type="ECO:0000313" key="7">
    <source>
        <dbReference type="Proteomes" id="UP001190700"/>
    </source>
</evidence>
<feature type="compositionally biased region" description="Basic and acidic residues" evidence="2">
    <location>
        <begin position="1068"/>
        <end position="1086"/>
    </location>
</feature>
<dbReference type="GO" id="GO:0031490">
    <property type="term" value="F:chromatin DNA binding"/>
    <property type="evidence" value="ECO:0007669"/>
    <property type="project" value="TreeGrafter"/>
</dbReference>
<dbReference type="Pfam" id="PF13872">
    <property type="entry name" value="AAA_34"/>
    <property type="match status" value="1"/>
</dbReference>
<keyword evidence="7" id="KW-1185">Reference proteome</keyword>
<feature type="compositionally biased region" description="Basic and acidic residues" evidence="2">
    <location>
        <begin position="1116"/>
        <end position="1129"/>
    </location>
</feature>
<dbReference type="InterPro" id="IPR026937">
    <property type="entry name" value="SBNO_Helicase_C_dom"/>
</dbReference>
<dbReference type="InterPro" id="IPR039187">
    <property type="entry name" value="SNO_AAA"/>
</dbReference>
<dbReference type="PANTHER" id="PTHR12706">
    <property type="entry name" value="STRAWBERRY NOTCH-RELATED"/>
    <property type="match status" value="1"/>
</dbReference>
<dbReference type="SUPFAM" id="SSF52540">
    <property type="entry name" value="P-loop containing nucleoside triphosphate hydrolases"/>
    <property type="match status" value="1"/>
</dbReference>
<evidence type="ECO:0000259" key="3">
    <source>
        <dbReference type="Pfam" id="PF13871"/>
    </source>
</evidence>
<dbReference type="Pfam" id="PF13871">
    <property type="entry name" value="Helicase_C_4"/>
    <property type="match status" value="1"/>
</dbReference>
<evidence type="ECO:0000313" key="6">
    <source>
        <dbReference type="EMBL" id="KAK3286832.1"/>
    </source>
</evidence>
<organism evidence="6 7">
    <name type="scientific">Cymbomonas tetramitiformis</name>
    <dbReference type="NCBI Taxonomy" id="36881"/>
    <lineage>
        <taxon>Eukaryota</taxon>
        <taxon>Viridiplantae</taxon>
        <taxon>Chlorophyta</taxon>
        <taxon>Pyramimonadophyceae</taxon>
        <taxon>Pyramimonadales</taxon>
        <taxon>Pyramimonadaceae</taxon>
        <taxon>Cymbomonas</taxon>
    </lineage>
</organism>
<evidence type="ECO:0000256" key="1">
    <source>
        <dbReference type="ARBA" id="ARBA00006992"/>
    </source>
</evidence>
<name>A0AAE0LIW0_9CHLO</name>
<evidence type="ECO:0000259" key="5">
    <source>
        <dbReference type="Pfam" id="PF25373"/>
    </source>
</evidence>
<dbReference type="GO" id="GO:0005634">
    <property type="term" value="C:nucleus"/>
    <property type="evidence" value="ECO:0007669"/>
    <property type="project" value="TreeGrafter"/>
</dbReference>
<feature type="region of interest" description="Disordered" evidence="2">
    <location>
        <begin position="1"/>
        <end position="24"/>
    </location>
</feature>
<comment type="similarity">
    <text evidence="1">Belongs to the SBNO family.</text>
</comment>
<accession>A0AAE0LIW0</accession>
<dbReference type="Pfam" id="PF25373">
    <property type="entry name" value="SBNO"/>
    <property type="match status" value="1"/>
</dbReference>
<reference evidence="6 7" key="1">
    <citation type="journal article" date="2015" name="Genome Biol. Evol.">
        <title>Comparative Genomics of a Bacterivorous Green Alga Reveals Evolutionary Causalities and Consequences of Phago-Mixotrophic Mode of Nutrition.</title>
        <authorList>
            <person name="Burns J.A."/>
            <person name="Paasch A."/>
            <person name="Narechania A."/>
            <person name="Kim E."/>
        </authorList>
    </citation>
    <scope>NUCLEOTIDE SEQUENCE [LARGE SCALE GENOMIC DNA]</scope>
    <source>
        <strain evidence="6 7">PLY_AMNH</strain>
    </source>
</reference>
<dbReference type="AlphaFoldDB" id="A0AAE0LIW0"/>
<dbReference type="Proteomes" id="UP001190700">
    <property type="component" value="Unassembled WGS sequence"/>
</dbReference>
<evidence type="ECO:0000259" key="4">
    <source>
        <dbReference type="Pfam" id="PF13872"/>
    </source>
</evidence>
<feature type="domain" description="Strawberry notch helicase C" evidence="3">
    <location>
        <begin position="514"/>
        <end position="811"/>
    </location>
</feature>
<feature type="domain" description="SBNO alpha/beta" evidence="5">
    <location>
        <begin position="847"/>
        <end position="959"/>
    </location>
</feature>
<sequence>MYSRESFSSSEGGAAATQADVGGDETVSEEVSKHVFSSYVCQGLASGLGIDHPGEISEASSLSAISLPPSSYPLWDALPEDIVNSGKLSRLQLEGVLFACSKHQEVLHDSQRAGFFIGDGAGVGKGRQICGIIIDNYARGRKQSVWISTSSDLHHEAERDMRDLGCNIKIINNCQTLDKEQRAFGLSKDFKEGVLFSTYNTLVSGTKKASRLQQVVDWCGGASFEGCVVFDECHKAKNFVPGSESQSTKMAACVIQLQQLLPRARIVYCSATGVSEIGNMAYMARMGFWGAGTAFKDCAAFMDSMKKRGIGFLEMLAMEMKSEGKYVSRGLGFSGTEFVERECALTPEQTAMYDSAVALWCQLRKALTMAQLYTKDGSGQVWKIYWATQQRFFKILSVSIKVPTVIAEAQAALAEGCCVVIGLQSTGEAATDRSEAEAQPGGAARQFVSATRDMLQYFVLDHFPTLVPIEPVGEAGPHAVGPKDSGDQFCHHPECVAARDALLEAIAAMELPVNFLDDIIDKLGGPSMVAEMTGRKGRMVRTESGHGACYELRGRADTGELDSCNVAERHLFMKGKKLVAIVSDAASTGISLHADKCAENQRRRVHLTVELPWSADKAIQQLGRSHRSNQSSGPIYKLLSTNLGGEKRFAAAVARRLQSLGALTRGDRRAASGADLSASNFDTPLGRRALRRMYDAVVQEEDTLAFGVSLGDLESGAEIRSIAGFHASLRAGCSMMGVGVGSKDPADSDEVEGGGGSMGTKDLGDVKRFLNRILGLPVAQQNQIFSYFAAVLAAEVRAAKSEGKYSEGVSDLPASSLQEEGAPKVLFENPWSGMKTMQHTVTMDRGMSFTAACERLEREQAAATHRHDGFWRSKREMWGNHMYLLAVQKVGQKHVFSVCRPNTGQSFFEMDREELQHKYKQVTREDAEQGWNLLYDLAQDSCMHGALCPRGPSCQVGRRMTTCTILTGSVVPIWATLEKVLERHEGMLSKSDRSMRAVRAELDNSGRLVGIRYPADLLPEVQKLLEERQAGDFQNAACCRIVEPVTLVDARAYEKMLRQARTLHDFFSKPKEQGGVDGGREKKRGAETAPSRGASAGSGGGGSGASVKRARAGGSDGHEQGSSRRDEARGGGGQGTSGRYIGPFMFPSPVPAAGGARQTTGYRLGDSSAFAQGLSAMPKPAP</sequence>
<dbReference type="GO" id="GO:0042393">
    <property type="term" value="F:histone binding"/>
    <property type="evidence" value="ECO:0007669"/>
    <property type="project" value="TreeGrafter"/>
</dbReference>
<feature type="domain" description="Strawberry notch AAA" evidence="4">
    <location>
        <begin position="51"/>
        <end position="354"/>
    </location>
</feature>
<dbReference type="InterPro" id="IPR027417">
    <property type="entry name" value="P-loop_NTPase"/>
</dbReference>
<proteinExistence type="inferred from homology"/>
<dbReference type="GO" id="GO:0006355">
    <property type="term" value="P:regulation of DNA-templated transcription"/>
    <property type="evidence" value="ECO:0007669"/>
    <property type="project" value="InterPro"/>
</dbReference>
<dbReference type="InterPro" id="IPR026741">
    <property type="entry name" value="SNO"/>
</dbReference>
<evidence type="ECO:0000256" key="2">
    <source>
        <dbReference type="SAM" id="MobiDB-lite"/>
    </source>
</evidence>
<comment type="caution">
    <text evidence="6">The sequence shown here is derived from an EMBL/GenBank/DDBJ whole genome shotgun (WGS) entry which is preliminary data.</text>
</comment>
<dbReference type="PANTHER" id="PTHR12706:SF33">
    <property type="entry name" value="PROTEIN WITH HELICASE_C DOMAIN"/>
    <property type="match status" value="1"/>
</dbReference>
<dbReference type="Gene3D" id="3.40.50.300">
    <property type="entry name" value="P-loop containing nucleotide triphosphate hydrolases"/>
    <property type="match status" value="1"/>
</dbReference>
<dbReference type="EMBL" id="LGRX02001115">
    <property type="protein sequence ID" value="KAK3286832.1"/>
    <property type="molecule type" value="Genomic_DNA"/>
</dbReference>
<feature type="region of interest" description="Disordered" evidence="2">
    <location>
        <begin position="1068"/>
        <end position="1160"/>
    </location>
</feature>
<dbReference type="InterPro" id="IPR057332">
    <property type="entry name" value="SBNO_a/b_dom"/>
</dbReference>
<gene>
    <name evidence="6" type="ORF">CYMTET_5621</name>
</gene>
<feature type="compositionally biased region" description="Low complexity" evidence="2">
    <location>
        <begin position="1"/>
        <end position="16"/>
    </location>
</feature>